<feature type="domain" description="Glycosyl transferase family 1" evidence="1">
    <location>
        <begin position="593"/>
        <end position="757"/>
    </location>
</feature>
<evidence type="ECO:0008006" key="5">
    <source>
        <dbReference type="Google" id="ProtNLM"/>
    </source>
</evidence>
<organism evidence="3 4">
    <name type="scientific">Robbsia andropogonis</name>
    <dbReference type="NCBI Taxonomy" id="28092"/>
    <lineage>
        <taxon>Bacteria</taxon>
        <taxon>Pseudomonadati</taxon>
        <taxon>Pseudomonadota</taxon>
        <taxon>Betaproteobacteria</taxon>
        <taxon>Burkholderiales</taxon>
        <taxon>Burkholderiaceae</taxon>
        <taxon>Robbsia</taxon>
    </lineage>
</organism>
<feature type="domain" description="Glycosyltransferase 2-like" evidence="2">
    <location>
        <begin position="808"/>
        <end position="928"/>
    </location>
</feature>
<keyword evidence="4" id="KW-1185">Reference proteome</keyword>
<dbReference type="Proteomes" id="UP000033618">
    <property type="component" value="Unassembled WGS sequence"/>
</dbReference>
<dbReference type="Pfam" id="PF00534">
    <property type="entry name" value="Glycos_transf_1"/>
    <property type="match status" value="2"/>
</dbReference>
<reference evidence="3 4" key="1">
    <citation type="submission" date="2015-03" db="EMBL/GenBank/DDBJ databases">
        <title>Draft Genome Sequence of Burkholderia andropogonis type strain ICMP2807, isolated from Sorghum bicolor.</title>
        <authorList>
            <person name="Lopes-Santos L."/>
            <person name="Castro D.B."/>
            <person name="Ottoboni L.M."/>
            <person name="Park D."/>
            <person name="Weirc B.S."/>
            <person name="Destefano S.A."/>
        </authorList>
    </citation>
    <scope>NUCLEOTIDE SEQUENCE [LARGE SCALE GENOMIC DNA]</scope>
    <source>
        <strain evidence="3 4">ICMP2807</strain>
    </source>
</reference>
<evidence type="ECO:0000259" key="1">
    <source>
        <dbReference type="Pfam" id="PF00534"/>
    </source>
</evidence>
<dbReference type="STRING" id="28092.WM40_09175"/>
<dbReference type="Pfam" id="PF00535">
    <property type="entry name" value="Glycos_transf_2"/>
    <property type="match status" value="1"/>
</dbReference>
<dbReference type="InterPro" id="IPR001296">
    <property type="entry name" value="Glyco_trans_1"/>
</dbReference>
<evidence type="ECO:0000259" key="2">
    <source>
        <dbReference type="Pfam" id="PF00535"/>
    </source>
</evidence>
<dbReference type="InterPro" id="IPR001173">
    <property type="entry name" value="Glyco_trans_2-like"/>
</dbReference>
<accession>A0A0F5K156</accession>
<dbReference type="InterPro" id="IPR029044">
    <property type="entry name" value="Nucleotide-diphossugar_trans"/>
</dbReference>
<proteinExistence type="predicted"/>
<protein>
    <recommendedName>
        <fullName evidence="5">Glycosyltransferase</fullName>
    </recommendedName>
</protein>
<dbReference type="Gene3D" id="3.40.50.2000">
    <property type="entry name" value="Glycogen Phosphorylase B"/>
    <property type="match status" value="2"/>
</dbReference>
<dbReference type="PANTHER" id="PTHR46401">
    <property type="entry name" value="GLYCOSYLTRANSFERASE WBBK-RELATED"/>
    <property type="match status" value="1"/>
</dbReference>
<dbReference type="PANTHER" id="PTHR46401:SF8">
    <property type="entry name" value="BLL6006 PROTEIN"/>
    <property type="match status" value="1"/>
</dbReference>
<dbReference type="Gene3D" id="3.90.550.10">
    <property type="entry name" value="Spore Coat Polysaccharide Biosynthesis Protein SpsA, Chain A"/>
    <property type="match status" value="1"/>
</dbReference>
<evidence type="ECO:0000313" key="4">
    <source>
        <dbReference type="Proteomes" id="UP000033618"/>
    </source>
</evidence>
<dbReference type="SUPFAM" id="SSF53448">
    <property type="entry name" value="Nucleotide-diphospho-sugar transferases"/>
    <property type="match status" value="1"/>
</dbReference>
<dbReference type="PATRIC" id="fig|28092.6.peg.2162"/>
<dbReference type="AlphaFoldDB" id="A0A0F5K156"/>
<dbReference type="SUPFAM" id="SSF53756">
    <property type="entry name" value="UDP-Glycosyltransferase/glycogen phosphorylase"/>
    <property type="match status" value="2"/>
</dbReference>
<dbReference type="GO" id="GO:0016757">
    <property type="term" value="F:glycosyltransferase activity"/>
    <property type="evidence" value="ECO:0007669"/>
    <property type="project" value="InterPro"/>
</dbReference>
<dbReference type="EMBL" id="LAQU01000007">
    <property type="protein sequence ID" value="KKB63833.1"/>
    <property type="molecule type" value="Genomic_DNA"/>
</dbReference>
<sequence length="1151" mass="129368">MDEGKMKRIFVYAEHTAQSPANSGVQRVVRGLSRGLQYLVDEVVFVRWCPESLSLVRLSADQLTHLAQWSGPVADVSAAGAGESLHLDGRDKATLDGSWLVIPEVTHLTFQPSPPTEEILMYARRFKMKTAAIAYDLIPLKREEYVSVRDTHSVYMQRLALADLIVPISETAAADIRHFFKHTAKAAEFVLPVVQSLLLPHELPDIARAQFPAPTSDVIRIVSVGTIEPRKNQLRLIETFKRFRISHPDIACELKIVGNVHPLEQARLAELMLDEPAIEVLNYVPDEQVVALYRTSAFSAFPSVEEGYGLPIAESLWLGVPCLCANFGSMAEIAVGGGALCVDTRDPDALYEGLERLMLDGALRERLRAEAANRDLSTWRDYATSFLRLLERTPGVSRALIWVNSTVAYHGNSGVQRVVRQLSASLEKLGVALSYVAWDAERGNFRTISSEEAQHLSLWHGPTTNHPLSLSQDLSDAWLIIPELVLPNPNAEQVITAAKGRGLHVATIFYDLIPVTLTDMYPIEAQAGYHLFFKMIALSDLLIPISRTMGEDLWRYYCHQLDRLTTIKSRIHALPLPGEMRTFPRNVEVKRSDRGAEEVKILMVGTMEPRKNHLTAIHGFRLARTLLRDRGNPVQLKLTFAGSTKDHSRYAEDILAEIAGDADVAVVELPTDEQLATLYRECDFTLFPSLLEGFGLPVLESLWHGRPCICSDAGAVAEVAEGGGCVTFDAHDGDALGEQIARLASDPAERHALSEQAVTRRISSWDEYARDLSWLMRREQPTFPATIERYFPAWRNAPPKRRGGPLLSVCVSTYNRAEWLRHSLRGLIDSVALRPDGVEILVVDNASTDHTPEVMEAFLSVPNLRYHRNEVNVGMLGNLAVTSKLAEGDYVWICGDDDLVREGVVPRIMDIIRDHPRSEIIYLNYAYTHFDQPEELDNIDDIVDKSIPIAQPSRSHFCEEVRHFAGYNENLFTAIYACVFRRDHAIGAYTQDTSGVPFSSLLTCIPTSAYVLQHLINRPGYWLGDPYVIVNMNVSWRKWALIWHLERMPDLFDLAEKQGIDKGLLAPYRRNHCADAANWARTVYFGDDDLLASMFSMERLLERCKHIPEFQAQLGALRHVYELAFIQHRVVADQTPPWRLFQGFNLLSLDD</sequence>
<name>A0A0F5K156_9BURK</name>
<dbReference type="CDD" id="cd00761">
    <property type="entry name" value="Glyco_tranf_GTA_type"/>
    <property type="match status" value="1"/>
</dbReference>
<evidence type="ECO:0000313" key="3">
    <source>
        <dbReference type="EMBL" id="KKB63833.1"/>
    </source>
</evidence>
<feature type="domain" description="Glycosyl transferase family 1" evidence="1">
    <location>
        <begin position="218"/>
        <end position="373"/>
    </location>
</feature>
<comment type="caution">
    <text evidence="3">The sequence shown here is derived from an EMBL/GenBank/DDBJ whole genome shotgun (WGS) entry which is preliminary data.</text>
</comment>
<gene>
    <name evidence="3" type="ORF">WM40_09175</name>
</gene>
<dbReference type="CDD" id="cd03809">
    <property type="entry name" value="GT4_MtfB-like"/>
    <property type="match status" value="1"/>
</dbReference>